<dbReference type="STRING" id="1307763.L21SP4_00286"/>
<protein>
    <submittedName>
        <fullName evidence="2">Uncharacterized protein</fullName>
    </submittedName>
</protein>
<evidence type="ECO:0000256" key="1">
    <source>
        <dbReference type="SAM" id="Phobius"/>
    </source>
</evidence>
<keyword evidence="1" id="KW-0472">Membrane</keyword>
<keyword evidence="1" id="KW-0812">Transmembrane</keyword>
<evidence type="ECO:0000313" key="2">
    <source>
        <dbReference type="EMBL" id="AKJ63567.1"/>
    </source>
</evidence>
<gene>
    <name evidence="2" type="ORF">L21SP4_00286</name>
</gene>
<dbReference type="RefSeq" id="WP_052880987.1">
    <property type="nucleotide sequence ID" value="NZ_CP010904.1"/>
</dbReference>
<reference evidence="3" key="1">
    <citation type="submission" date="2015-02" db="EMBL/GenBank/DDBJ databases">
        <title>Description and complete genome sequence of the first cultured representative of the subdivision 5 of the Verrucomicrobia phylum.</title>
        <authorList>
            <person name="Spring S."/>
            <person name="Bunk B."/>
            <person name="Sproer C."/>
            <person name="Klenk H.-P."/>
        </authorList>
    </citation>
    <scope>NUCLEOTIDE SEQUENCE [LARGE SCALE GENOMIC DNA]</scope>
    <source>
        <strain evidence="3">L21-Fru-AB</strain>
    </source>
</reference>
<evidence type="ECO:0000313" key="3">
    <source>
        <dbReference type="Proteomes" id="UP000035268"/>
    </source>
</evidence>
<feature type="transmembrane region" description="Helical" evidence="1">
    <location>
        <begin position="28"/>
        <end position="52"/>
    </location>
</feature>
<dbReference type="KEGG" id="vbl:L21SP4_00286"/>
<keyword evidence="3" id="KW-1185">Reference proteome</keyword>
<organism evidence="2 3">
    <name type="scientific">Kiritimatiella glycovorans</name>
    <dbReference type="NCBI Taxonomy" id="1307763"/>
    <lineage>
        <taxon>Bacteria</taxon>
        <taxon>Pseudomonadati</taxon>
        <taxon>Kiritimatiellota</taxon>
        <taxon>Kiritimatiellia</taxon>
        <taxon>Kiritimatiellales</taxon>
        <taxon>Kiritimatiellaceae</taxon>
        <taxon>Kiritimatiella</taxon>
    </lineage>
</organism>
<accession>A0A0G3EDT2</accession>
<reference evidence="2 3" key="2">
    <citation type="journal article" date="2016" name="ISME J.">
        <title>Characterization of the first cultured representative of Verrucomicrobia subdivision 5 indicates the proposal of a novel phylum.</title>
        <authorList>
            <person name="Spring S."/>
            <person name="Bunk B."/>
            <person name="Sproer C."/>
            <person name="Schumann P."/>
            <person name="Rohde M."/>
            <person name="Tindall B.J."/>
            <person name="Klenk H.P."/>
        </authorList>
    </citation>
    <scope>NUCLEOTIDE SEQUENCE [LARGE SCALE GENOMIC DNA]</scope>
    <source>
        <strain evidence="2 3">L21-Fru-AB</strain>
    </source>
</reference>
<name>A0A0G3EDT2_9BACT</name>
<dbReference type="Proteomes" id="UP000035268">
    <property type="component" value="Chromosome"/>
</dbReference>
<dbReference type="AlphaFoldDB" id="A0A0G3EDT2"/>
<dbReference type="EMBL" id="CP010904">
    <property type="protein sequence ID" value="AKJ63567.1"/>
    <property type="molecule type" value="Genomic_DNA"/>
</dbReference>
<keyword evidence="1" id="KW-1133">Transmembrane helix</keyword>
<sequence>MNAAYGNHCSGGGRPNGGTGCTLIELTLALFVTGTGFTALLSVLVFGINAAGTASDSFRATRFAQEVLASLRAEAMAGGWDRLEAGWRSPAGAEISDRRYRAPRDAVPAGGPAQTGAQTEIRCHLFLQPRGASVRDVELVVVRDGRVYRFRTALLREGS</sequence>
<proteinExistence type="predicted"/>